<name>A0ABR0TTY3_AURPU</name>
<accession>A0ABR0TTY3</accession>
<comment type="caution">
    <text evidence="1">The sequence shown here is derived from an EMBL/GenBank/DDBJ whole genome shotgun (WGS) entry which is preliminary data.</text>
</comment>
<dbReference type="CDD" id="cd02440">
    <property type="entry name" value="AdoMet_MTases"/>
    <property type="match status" value="1"/>
</dbReference>
<dbReference type="InterPro" id="IPR029063">
    <property type="entry name" value="SAM-dependent_MTases_sf"/>
</dbReference>
<dbReference type="EMBL" id="JASGXD010000002">
    <property type="protein sequence ID" value="KAK6007919.1"/>
    <property type="molecule type" value="Genomic_DNA"/>
</dbReference>
<dbReference type="PANTHER" id="PTHR43591:SF105">
    <property type="entry name" value="METHYLTRANSFERASE DOMAIN-CONTAINING PROTEIN-RELATED"/>
    <property type="match status" value="1"/>
</dbReference>
<evidence type="ECO:0008006" key="3">
    <source>
        <dbReference type="Google" id="ProtNLM"/>
    </source>
</evidence>
<protein>
    <recommendedName>
        <fullName evidence="3">S-adenosyl-L-methionine-dependent methyltransferase</fullName>
    </recommendedName>
</protein>
<dbReference type="SUPFAM" id="SSF53335">
    <property type="entry name" value="S-adenosyl-L-methionine-dependent methyltransferases"/>
    <property type="match status" value="1"/>
</dbReference>
<evidence type="ECO:0000313" key="1">
    <source>
        <dbReference type="EMBL" id="KAK6007919.1"/>
    </source>
</evidence>
<evidence type="ECO:0000313" key="2">
    <source>
        <dbReference type="Proteomes" id="UP001341245"/>
    </source>
</evidence>
<keyword evidence="2" id="KW-1185">Reference proteome</keyword>
<reference evidence="1 2" key="1">
    <citation type="submission" date="2023-11" db="EMBL/GenBank/DDBJ databases">
        <title>Draft genome sequence and annotation of the polyextremotolerant black yeast-like fungus Aureobasidium pullulans NRRL 62042.</title>
        <authorList>
            <person name="Dielentheis-Frenken M.R.E."/>
            <person name="Wibberg D."/>
            <person name="Blank L.M."/>
            <person name="Tiso T."/>
        </authorList>
    </citation>
    <scope>NUCLEOTIDE SEQUENCE [LARGE SCALE GENOMIC DNA]</scope>
    <source>
        <strain evidence="1 2">NRRL 62042</strain>
    </source>
</reference>
<sequence>MTPKTSPETVASTTSDTLASYVTDYRMENGRRYHAYQEGSYWGPNDEQSCEGESLSHTLYTLTLGGELHLAPIKAPQEILDVGTGTGAWAIQMADKFPEAQVTGTDLSPIQPDLVPCNCVFEIDDVSLDWTWEENQLDYVHVREMFGSITDWDLFCSEAFRCIAPGGYIEVMEHSTWPVSDDESLAPDHFYNVWGQTIKDLSAKWGKTFDTWKESKALLERAGFVDVVEKRFKWPMNGWSNDPTLKQLGELNQIRLTEHVQGFTLRLLTSAGEVSISITLRIIQANELFSGHYRVSLLRITTTTNAGASADVHLRQSDRHQKRNPLVKPGRRGTKWNYANRAFASGAHVFLAEMRNAIKDTNCHAYQDVSVVYGRKPS</sequence>
<dbReference type="Gene3D" id="3.40.50.150">
    <property type="entry name" value="Vaccinia Virus protein VP39"/>
    <property type="match status" value="1"/>
</dbReference>
<gene>
    <name evidence="1" type="ORF">QM012_004733</name>
</gene>
<organism evidence="1 2">
    <name type="scientific">Aureobasidium pullulans</name>
    <name type="common">Black yeast</name>
    <name type="synonym">Pullularia pullulans</name>
    <dbReference type="NCBI Taxonomy" id="5580"/>
    <lineage>
        <taxon>Eukaryota</taxon>
        <taxon>Fungi</taxon>
        <taxon>Dikarya</taxon>
        <taxon>Ascomycota</taxon>
        <taxon>Pezizomycotina</taxon>
        <taxon>Dothideomycetes</taxon>
        <taxon>Dothideomycetidae</taxon>
        <taxon>Dothideales</taxon>
        <taxon>Saccotheciaceae</taxon>
        <taxon>Aureobasidium</taxon>
    </lineage>
</organism>
<dbReference type="Proteomes" id="UP001341245">
    <property type="component" value="Unassembled WGS sequence"/>
</dbReference>
<dbReference type="Pfam" id="PF13489">
    <property type="entry name" value="Methyltransf_23"/>
    <property type="match status" value="1"/>
</dbReference>
<dbReference type="PANTHER" id="PTHR43591">
    <property type="entry name" value="METHYLTRANSFERASE"/>
    <property type="match status" value="1"/>
</dbReference>
<proteinExistence type="predicted"/>